<feature type="region of interest" description="Disordered" evidence="1">
    <location>
        <begin position="1"/>
        <end position="43"/>
    </location>
</feature>
<name>A0A8E0RKN8_9TREM</name>
<dbReference type="EMBL" id="LUCM01011362">
    <property type="protein sequence ID" value="KAA0184091.1"/>
    <property type="molecule type" value="Genomic_DNA"/>
</dbReference>
<keyword evidence="2" id="KW-1133">Transmembrane helix</keyword>
<accession>A0A8E0RKN8</accession>
<protein>
    <submittedName>
        <fullName evidence="3">Uncharacterized protein</fullName>
    </submittedName>
</protein>
<sequence>MMTSKPIQSVRMDESGRDSKKHSLLFDSFPSAPNNQEPGGGGSVRRNFIVTVDSMKMPSSITTAQMVDAEKTARTNVLDGWKLTEDRQSQRRIPPDAEGADSNGKLLDLLSVHLTVLSTYGLCQIFAISLCAIVANAFLVCWIIVI</sequence>
<keyword evidence="2" id="KW-0472">Membrane</keyword>
<feature type="transmembrane region" description="Helical" evidence="2">
    <location>
        <begin position="125"/>
        <end position="145"/>
    </location>
</feature>
<dbReference type="Proteomes" id="UP000728185">
    <property type="component" value="Unassembled WGS sequence"/>
</dbReference>
<evidence type="ECO:0000313" key="3">
    <source>
        <dbReference type="EMBL" id="KAA0184091.1"/>
    </source>
</evidence>
<evidence type="ECO:0000256" key="2">
    <source>
        <dbReference type="SAM" id="Phobius"/>
    </source>
</evidence>
<proteinExistence type="predicted"/>
<dbReference type="AlphaFoldDB" id="A0A8E0RKN8"/>
<gene>
    <name evidence="3" type="ORF">FBUS_05625</name>
</gene>
<reference evidence="3" key="1">
    <citation type="submission" date="2019-05" db="EMBL/GenBank/DDBJ databases">
        <title>Annotation for the trematode Fasciolopsis buski.</title>
        <authorList>
            <person name="Choi Y.-J."/>
        </authorList>
    </citation>
    <scope>NUCLEOTIDE SEQUENCE</scope>
    <source>
        <strain evidence="3">HT</strain>
        <tissue evidence="3">Whole worm</tissue>
    </source>
</reference>
<keyword evidence="2" id="KW-0812">Transmembrane</keyword>
<organism evidence="3 4">
    <name type="scientific">Fasciolopsis buskii</name>
    <dbReference type="NCBI Taxonomy" id="27845"/>
    <lineage>
        <taxon>Eukaryota</taxon>
        <taxon>Metazoa</taxon>
        <taxon>Spiralia</taxon>
        <taxon>Lophotrochozoa</taxon>
        <taxon>Platyhelminthes</taxon>
        <taxon>Trematoda</taxon>
        <taxon>Digenea</taxon>
        <taxon>Plagiorchiida</taxon>
        <taxon>Echinostomata</taxon>
        <taxon>Echinostomatoidea</taxon>
        <taxon>Fasciolidae</taxon>
        <taxon>Fasciolopsis</taxon>
    </lineage>
</organism>
<keyword evidence="4" id="KW-1185">Reference proteome</keyword>
<comment type="caution">
    <text evidence="3">The sequence shown here is derived from an EMBL/GenBank/DDBJ whole genome shotgun (WGS) entry which is preliminary data.</text>
</comment>
<evidence type="ECO:0000313" key="4">
    <source>
        <dbReference type="Proteomes" id="UP000728185"/>
    </source>
</evidence>
<evidence type="ECO:0000256" key="1">
    <source>
        <dbReference type="SAM" id="MobiDB-lite"/>
    </source>
</evidence>